<reference evidence="2 3" key="1">
    <citation type="journal article" date="2018" name="Cell">
        <title>The Chara Genome: Secondary Complexity and Implications for Plant Terrestrialization.</title>
        <authorList>
            <person name="Nishiyama T."/>
            <person name="Sakayama H."/>
            <person name="Vries J.D."/>
            <person name="Buschmann H."/>
            <person name="Saint-Marcoux D."/>
            <person name="Ullrich K.K."/>
            <person name="Haas F.B."/>
            <person name="Vanderstraeten L."/>
            <person name="Becker D."/>
            <person name="Lang D."/>
            <person name="Vosolsobe S."/>
            <person name="Rombauts S."/>
            <person name="Wilhelmsson P.K.I."/>
            <person name="Janitza P."/>
            <person name="Kern R."/>
            <person name="Heyl A."/>
            <person name="Rumpler F."/>
            <person name="Villalobos L.I.A.C."/>
            <person name="Clay J.M."/>
            <person name="Skokan R."/>
            <person name="Toyoda A."/>
            <person name="Suzuki Y."/>
            <person name="Kagoshima H."/>
            <person name="Schijlen E."/>
            <person name="Tajeshwar N."/>
            <person name="Catarino B."/>
            <person name="Hetherington A.J."/>
            <person name="Saltykova A."/>
            <person name="Bonnot C."/>
            <person name="Breuninger H."/>
            <person name="Symeonidi A."/>
            <person name="Radhakrishnan G.V."/>
            <person name="Van Nieuwerburgh F."/>
            <person name="Deforce D."/>
            <person name="Chang C."/>
            <person name="Karol K.G."/>
            <person name="Hedrich R."/>
            <person name="Ulvskov P."/>
            <person name="Glockner G."/>
            <person name="Delwiche C.F."/>
            <person name="Petrasek J."/>
            <person name="Van de Peer Y."/>
            <person name="Friml J."/>
            <person name="Beilby M."/>
            <person name="Dolan L."/>
            <person name="Kohara Y."/>
            <person name="Sugano S."/>
            <person name="Fujiyama A."/>
            <person name="Delaux P.-M."/>
            <person name="Quint M."/>
            <person name="TheiBen G."/>
            <person name="Hagemann M."/>
            <person name="Harholt J."/>
            <person name="Dunand C."/>
            <person name="Zachgo S."/>
            <person name="Langdale J."/>
            <person name="Maumus F."/>
            <person name="Straeten D.V.D."/>
            <person name="Gould S.B."/>
            <person name="Rensing S.A."/>
        </authorList>
    </citation>
    <scope>NUCLEOTIDE SEQUENCE [LARGE SCALE GENOMIC DNA]</scope>
    <source>
        <strain evidence="2 3">S276</strain>
    </source>
</reference>
<dbReference type="AlphaFoldDB" id="A0A388M9Y3"/>
<feature type="compositionally biased region" description="Basic and acidic residues" evidence="1">
    <location>
        <begin position="813"/>
        <end position="822"/>
    </location>
</feature>
<dbReference type="Proteomes" id="UP000265515">
    <property type="component" value="Unassembled WGS sequence"/>
</dbReference>
<sequence length="840" mass="97690">MQRKFKLGDDLLTIEHLYNMNRDDLTTIRAFANAFEKTAEKVPGLSEEMQCVIFLGKFSGYEAMKLTRGGATGRKTTWETIKRNIVVGDLDQVFHHQVKVERRKEKAVGTVQGTDNVLEGVLSNMANEIKKLRERVSSTKVLTVTQPSGKRKKEEEDEEGEVEEKDQCEVEEEDPEEAIKLTKCQRKARNIAIGGQGSDGDVFDKRGKMIDPNIPGGMREEALRVTELGPNTPTMFRIWEEWEDPVVHVEDITELEEKMSKMGIEENKEDFSLVEEEAEEEDVSINARETFDRMEDLVDKMQRLHLRLREICEEAVREGIGYPRVFTMGREGTGDGPNEPNLQMLRVNMAAKNNQGQKNVRGSIPFATRRPQEVQANDEGGVVKAGEIVIGDDYEFDEEKKGEFEQGEISEEFRKEEYDGFYLETRLLLSGEKRERGVSKKTLRMRDHYVTIGIFPRDEIEDDMIFDGTNLDEFVDSLQLSAERGGWSDEEKKKRLIERTEESEKEEVKRIVEESCTWQRIMIKLQMVYTQVRQDQTRKERLQENRLWIEREMDEQQRRAQEDEEEEDMLLRNLRSKPMTFPKDGSRGSDQTREGENEEREVAVKRKRGQGTSEAQIERRVEERKTVEVEREEVEERISEKEEGARKEKGEEERKRVQEGDKAPRTERTKGKGPIGDGKEMERNRGEKEVRPKRGEEVEAEEAEKRKVECGGSSQLRWEVKKGQISKEERAQREKKKKGWRYYMIRMLQDDDVLVNSSWDVRFERMLLSKLVVSTKHSTNLQKLMGPHEMLDEKCTRHFEEYAEVARKLGKMEGGEEKREIGENLNAMGRGLQEELKEST</sequence>
<gene>
    <name evidence="2" type="ORF">CBR_g52154</name>
</gene>
<feature type="compositionally biased region" description="Basic and acidic residues" evidence="1">
    <location>
        <begin position="677"/>
        <end position="706"/>
    </location>
</feature>
<proteinExistence type="predicted"/>
<feature type="compositionally biased region" description="Basic and acidic residues" evidence="1">
    <location>
        <begin position="584"/>
        <end position="604"/>
    </location>
</feature>
<name>A0A388M9Y3_CHABU</name>
<feature type="compositionally biased region" description="Basic and acidic residues" evidence="1">
    <location>
        <begin position="616"/>
        <end position="670"/>
    </location>
</feature>
<evidence type="ECO:0000313" key="2">
    <source>
        <dbReference type="EMBL" id="GBG91269.1"/>
    </source>
</evidence>
<protein>
    <submittedName>
        <fullName evidence="2">Uncharacterized protein</fullName>
    </submittedName>
</protein>
<evidence type="ECO:0000313" key="3">
    <source>
        <dbReference type="Proteomes" id="UP000265515"/>
    </source>
</evidence>
<dbReference type="Gramene" id="GBG91269">
    <property type="protein sequence ID" value="GBG91269"/>
    <property type="gene ID" value="CBR_g52154"/>
</dbReference>
<feature type="region of interest" description="Disordered" evidence="1">
    <location>
        <begin position="572"/>
        <end position="706"/>
    </location>
</feature>
<dbReference type="EMBL" id="BFEA01000889">
    <property type="protein sequence ID" value="GBG91269.1"/>
    <property type="molecule type" value="Genomic_DNA"/>
</dbReference>
<feature type="region of interest" description="Disordered" evidence="1">
    <location>
        <begin position="140"/>
        <end position="175"/>
    </location>
</feature>
<organism evidence="2 3">
    <name type="scientific">Chara braunii</name>
    <name type="common">Braun's stonewort</name>
    <dbReference type="NCBI Taxonomy" id="69332"/>
    <lineage>
        <taxon>Eukaryota</taxon>
        <taxon>Viridiplantae</taxon>
        <taxon>Streptophyta</taxon>
        <taxon>Charophyceae</taxon>
        <taxon>Charales</taxon>
        <taxon>Characeae</taxon>
        <taxon>Chara</taxon>
    </lineage>
</organism>
<evidence type="ECO:0000256" key="1">
    <source>
        <dbReference type="SAM" id="MobiDB-lite"/>
    </source>
</evidence>
<feature type="compositionally biased region" description="Acidic residues" evidence="1">
    <location>
        <begin position="155"/>
        <end position="175"/>
    </location>
</feature>
<keyword evidence="3" id="KW-1185">Reference proteome</keyword>
<comment type="caution">
    <text evidence="2">The sequence shown here is derived from an EMBL/GenBank/DDBJ whole genome shotgun (WGS) entry which is preliminary data.</text>
</comment>
<accession>A0A388M9Y3</accession>
<feature type="region of interest" description="Disordered" evidence="1">
    <location>
        <begin position="813"/>
        <end position="840"/>
    </location>
</feature>